<sequence length="32" mass="3728">MEQSAPSSDTPGIELIFRLSYLQKRRISYPFP</sequence>
<evidence type="ECO:0000313" key="1">
    <source>
        <dbReference type="EMBL" id="OKV11098.1"/>
    </source>
</evidence>
<dbReference type="AlphaFoldDB" id="A0A854BL99"/>
<dbReference type="EMBL" id="LRKC01000120">
    <property type="protein sequence ID" value="OKV11098.1"/>
    <property type="molecule type" value="Genomic_DNA"/>
</dbReference>
<name>A0A854BL99_ECOLX</name>
<comment type="caution">
    <text evidence="1">The sequence shown here is derived from an EMBL/GenBank/DDBJ whole genome shotgun (WGS) entry which is preliminary data.</text>
</comment>
<reference evidence="1 2" key="1">
    <citation type="journal article" date="2017" name="Front. Cell. Infect. Microbiol.">
        <title>Chaperone-usher pili loci of human colonization factor-negative enterotoxigenic Escherichia coli.</title>
        <authorList>
            <person name="Del Canto F."/>
            <person name="Vidal R."/>
            <person name="Stine O.C."/>
            <person name="Pop M."/>
        </authorList>
    </citation>
    <scope>NUCLEOTIDE SEQUENCE [LARGE SCALE GENOMIC DNA]</scope>
    <source>
        <strain evidence="1 2">700324</strain>
    </source>
</reference>
<accession>A0A854BL99</accession>
<dbReference type="Proteomes" id="UP000185794">
    <property type="component" value="Unassembled WGS sequence"/>
</dbReference>
<proteinExistence type="predicted"/>
<gene>
    <name evidence="1" type="ORF">AWP47_12990</name>
</gene>
<protein>
    <submittedName>
        <fullName evidence="1">Uncharacterized protein</fullName>
    </submittedName>
</protein>
<organism evidence="1 2">
    <name type="scientific">Escherichia coli</name>
    <dbReference type="NCBI Taxonomy" id="562"/>
    <lineage>
        <taxon>Bacteria</taxon>
        <taxon>Pseudomonadati</taxon>
        <taxon>Pseudomonadota</taxon>
        <taxon>Gammaproteobacteria</taxon>
        <taxon>Enterobacterales</taxon>
        <taxon>Enterobacteriaceae</taxon>
        <taxon>Escherichia</taxon>
    </lineage>
</organism>
<evidence type="ECO:0000313" key="2">
    <source>
        <dbReference type="Proteomes" id="UP000185794"/>
    </source>
</evidence>